<name>A0ABW4ZJP8_9SPHI</name>
<organism evidence="4 5">
    <name type="scientific">Paradesertivirga mongoliensis</name>
    <dbReference type="NCBI Taxonomy" id="2100740"/>
    <lineage>
        <taxon>Bacteria</taxon>
        <taxon>Pseudomonadati</taxon>
        <taxon>Bacteroidota</taxon>
        <taxon>Sphingobacteriia</taxon>
        <taxon>Sphingobacteriales</taxon>
        <taxon>Sphingobacteriaceae</taxon>
        <taxon>Paradesertivirga</taxon>
    </lineage>
</organism>
<evidence type="ECO:0000313" key="5">
    <source>
        <dbReference type="Proteomes" id="UP001597387"/>
    </source>
</evidence>
<evidence type="ECO:0000259" key="3">
    <source>
        <dbReference type="Pfam" id="PF20041"/>
    </source>
</evidence>
<keyword evidence="2" id="KW-0732">Signal</keyword>
<dbReference type="InterPro" id="IPR022385">
    <property type="entry name" value="Rhs_assc_core"/>
</dbReference>
<dbReference type="PANTHER" id="PTHR32305">
    <property type="match status" value="1"/>
</dbReference>
<reference evidence="5" key="1">
    <citation type="journal article" date="2019" name="Int. J. Syst. Evol. Microbiol.">
        <title>The Global Catalogue of Microorganisms (GCM) 10K type strain sequencing project: providing services to taxonomists for standard genome sequencing and annotation.</title>
        <authorList>
            <consortium name="The Broad Institute Genomics Platform"/>
            <consortium name="The Broad Institute Genome Sequencing Center for Infectious Disease"/>
            <person name="Wu L."/>
            <person name="Ma J."/>
        </authorList>
    </citation>
    <scope>NUCLEOTIDE SEQUENCE [LARGE SCALE GENOMIC DNA]</scope>
    <source>
        <strain evidence="5">KCTC 42217</strain>
    </source>
</reference>
<dbReference type="PANTHER" id="PTHR32305:SF15">
    <property type="entry name" value="PROTEIN RHSA-RELATED"/>
    <property type="match status" value="1"/>
</dbReference>
<proteinExistence type="predicted"/>
<dbReference type="NCBIfam" id="TIGR03696">
    <property type="entry name" value="Rhs_assc_core"/>
    <property type="match status" value="1"/>
</dbReference>
<dbReference type="InterPro" id="IPR050708">
    <property type="entry name" value="T6SS_VgrG/RHS"/>
</dbReference>
<feature type="signal peptide" evidence="2">
    <location>
        <begin position="1"/>
        <end position="18"/>
    </location>
</feature>
<gene>
    <name evidence="4" type="ORF">ACFSJU_07630</name>
</gene>
<feature type="compositionally biased region" description="Polar residues" evidence="1">
    <location>
        <begin position="1027"/>
        <end position="1036"/>
    </location>
</feature>
<evidence type="ECO:0000313" key="4">
    <source>
        <dbReference type="EMBL" id="MFD2162259.1"/>
    </source>
</evidence>
<feature type="chain" id="PRO_5046401165" evidence="2">
    <location>
        <begin position="19"/>
        <end position="1074"/>
    </location>
</feature>
<evidence type="ECO:0000256" key="1">
    <source>
        <dbReference type="SAM" id="MobiDB-lite"/>
    </source>
</evidence>
<dbReference type="RefSeq" id="WP_255903972.1">
    <property type="nucleotide sequence ID" value="NZ_JAFMZO010000003.1"/>
</dbReference>
<dbReference type="Gene3D" id="2.180.10.10">
    <property type="entry name" value="RHS repeat-associated core"/>
    <property type="match status" value="1"/>
</dbReference>
<dbReference type="Proteomes" id="UP001597387">
    <property type="component" value="Unassembled WGS sequence"/>
</dbReference>
<sequence length="1074" mass="118741">MKKTLGFLTTFLVSIVAASYGQTSSLSGDKNYVVTYTPRVEGITIPSQISGKPANEVNQNVQYFDGLGRPMQTVETFASPGKKDIIQHITYDAYGREAKKYLPYTEGTSYGTYRSNALSSQSSFYNNGANHGVVTIPSAGGITPSFAETKFEPSPLNRVVEQGAPGGPWQLASGHTIKTEYGANTTNEVQLWSVTSNGATTNGAYYPANSLYKTTIKDENWTSNQVFPLAGISEEFKDKSGQTVLKRTYNVKDNALQTLSTYYIYDDLDNLVYVIPPGASPASFTEGDAIFNQYIYAYHYDHRNRVVEKKIPAKGWEYMVYNKLDQVVMSQDANQRSHANQDWLVTKYDAHGREVFTGIWVHNGSTANGSYRTGLQSNVDNQAYQWDIRQSGGNGYTNSLSEYRTYPQTINTTLTLSYYDDYNFPGNSFGGSSVGQSPNVTTLLTGTKTAILGSSTMLLTVSYYDGDGRVIQKKSENHLGGTDIVNNTYSFTDELLTSTRIHTVNGNTTTIADRYEYDHAGRKKKSFQQIGGTEVTLSNSDYNEAGQLKTKELHSANNSAYIHNTQYSYNERGWKRTIAGSKFNLTLAYDTDILTGATPSFNGNITEARYTTDHSGTNQIRYEYDKANRLIRSVHAQGVLTEDNIQYDLMGNIQYLERGNYGNLSYTYNGNQLSSVSGYLNKTYSDYDANGNMRADGTKQYFYNILNLPSLVQHQGGGTILTYTYDAERNKLQSTGSTGTWDYLDGIHYQNNQLKFINNEEGRAVYNSSAGTFKYEYALEDHLGNARVYIDESGGQARVIQEDEYYSFGLRRGRYDYASNNRYLYNGKELQDEIGMYDYGARFYDPAIGRWHSVDPRVEEDDEWSPYNYVRNNPVLYNDPDGELWNVVIGAAIGAAVDYGTQVAGNMVAGKSLSQSLTQVDGRSIAASAVLGGITSGASALGVGGAKATVIVGARAARAIPKVTTAQKVVAKTATTAKRVVEKAKENRAEAASKGIPQKQLGPSGKPKIHTVEKSNLKSAKDAARNNPKSNTAPTKHSSDKGQKTHYHSTKDNEKLKGKDNVHYVDRSSKKNPE</sequence>
<evidence type="ECO:0000256" key="2">
    <source>
        <dbReference type="SAM" id="SignalP"/>
    </source>
</evidence>
<feature type="region of interest" description="Disordered" evidence="1">
    <location>
        <begin position="985"/>
        <end position="1074"/>
    </location>
</feature>
<feature type="compositionally biased region" description="Basic and acidic residues" evidence="1">
    <location>
        <begin position="1037"/>
        <end position="1074"/>
    </location>
</feature>
<accession>A0ABW4ZJP8</accession>
<protein>
    <submittedName>
        <fullName evidence="4">DUF6443 domain-containing protein</fullName>
    </submittedName>
</protein>
<feature type="compositionally biased region" description="Basic and acidic residues" evidence="1">
    <location>
        <begin position="1010"/>
        <end position="1024"/>
    </location>
</feature>
<comment type="caution">
    <text evidence="4">The sequence shown here is derived from an EMBL/GenBank/DDBJ whole genome shotgun (WGS) entry which is preliminary data.</text>
</comment>
<feature type="domain" description="DUF6443" evidence="3">
    <location>
        <begin position="38"/>
        <end position="182"/>
    </location>
</feature>
<dbReference type="InterPro" id="IPR045619">
    <property type="entry name" value="DUF6443"/>
</dbReference>
<dbReference type="Pfam" id="PF20041">
    <property type="entry name" value="DUF6443"/>
    <property type="match status" value="1"/>
</dbReference>
<keyword evidence="5" id="KW-1185">Reference proteome</keyword>
<dbReference type="EMBL" id="JBHUHZ010000001">
    <property type="protein sequence ID" value="MFD2162259.1"/>
    <property type="molecule type" value="Genomic_DNA"/>
</dbReference>